<feature type="region of interest" description="Disordered" evidence="1">
    <location>
        <begin position="527"/>
        <end position="569"/>
    </location>
</feature>
<feature type="domain" description="J" evidence="2">
    <location>
        <begin position="333"/>
        <end position="397"/>
    </location>
</feature>
<evidence type="ECO:0000313" key="3">
    <source>
        <dbReference type="EMBL" id="CAG1864163.1"/>
    </source>
</evidence>
<evidence type="ECO:0000256" key="1">
    <source>
        <dbReference type="SAM" id="MobiDB-lite"/>
    </source>
</evidence>
<dbReference type="SUPFAM" id="SSF46565">
    <property type="entry name" value="Chaperone J-domain"/>
    <property type="match status" value="1"/>
</dbReference>
<name>A0A804L6I3_MUSAM</name>
<dbReference type="GO" id="GO:0005783">
    <property type="term" value="C:endoplasmic reticulum"/>
    <property type="evidence" value="ECO:0007669"/>
    <property type="project" value="UniProtKB-ARBA"/>
</dbReference>
<feature type="region of interest" description="Disordered" evidence="1">
    <location>
        <begin position="1"/>
        <end position="126"/>
    </location>
</feature>
<dbReference type="InterPro" id="IPR036869">
    <property type="entry name" value="J_dom_sf"/>
</dbReference>
<evidence type="ECO:0000313" key="5">
    <source>
        <dbReference type="Proteomes" id="UP000012960"/>
    </source>
</evidence>
<dbReference type="Gramene" id="Ma11_t10830.1">
    <property type="protein sequence ID" value="Ma11_p10830.1"/>
    <property type="gene ID" value="Ma11_g10830"/>
</dbReference>
<dbReference type="PANTHER" id="PTHR47422:SF1">
    <property type="entry name" value="DNAJ HEAT SHOCK N-TERMINAL DOMAIN-CONTAINING PROTEIN"/>
    <property type="match status" value="1"/>
</dbReference>
<dbReference type="OrthoDB" id="342454at2759"/>
<feature type="compositionally biased region" description="Basic residues" evidence="1">
    <location>
        <begin position="80"/>
        <end position="94"/>
    </location>
</feature>
<feature type="region of interest" description="Disordered" evidence="1">
    <location>
        <begin position="221"/>
        <end position="242"/>
    </location>
</feature>
<dbReference type="EMBL" id="HG996475">
    <property type="protein sequence ID" value="CAG1864163.1"/>
    <property type="molecule type" value="Genomic_DNA"/>
</dbReference>
<dbReference type="InterPro" id="IPR022226">
    <property type="entry name" value="DUF3752"/>
</dbReference>
<feature type="compositionally biased region" description="Basic and acidic residues" evidence="1">
    <location>
        <begin position="536"/>
        <end position="569"/>
    </location>
</feature>
<feature type="compositionally biased region" description="Basic and acidic residues" evidence="1">
    <location>
        <begin position="231"/>
        <end position="242"/>
    </location>
</feature>
<dbReference type="AlphaFoldDB" id="A0A804L6I3"/>
<reference evidence="3" key="1">
    <citation type="submission" date="2021-03" db="EMBL/GenBank/DDBJ databases">
        <authorList>
            <consortium name="Genoscope - CEA"/>
            <person name="William W."/>
        </authorList>
    </citation>
    <scope>NUCLEOTIDE SEQUENCE</scope>
    <source>
        <strain evidence="3">Doubled-haploid Pahang</strain>
    </source>
</reference>
<gene>
    <name evidence="3" type="ORF">GSMUA_14650.1</name>
</gene>
<accession>A0A804L6I3</accession>
<feature type="compositionally biased region" description="Basic and acidic residues" evidence="1">
    <location>
        <begin position="65"/>
        <end position="79"/>
    </location>
</feature>
<feature type="compositionally biased region" description="Low complexity" evidence="1">
    <location>
        <begin position="15"/>
        <end position="30"/>
    </location>
</feature>
<feature type="region of interest" description="Disordered" evidence="1">
    <location>
        <begin position="447"/>
        <end position="481"/>
    </location>
</feature>
<dbReference type="Pfam" id="PF00226">
    <property type="entry name" value="DnaJ"/>
    <property type="match status" value="1"/>
</dbReference>
<dbReference type="Proteomes" id="UP000012960">
    <property type="component" value="Unplaced"/>
</dbReference>
<dbReference type="InterPro" id="IPR001623">
    <property type="entry name" value="DnaJ_domain"/>
</dbReference>
<evidence type="ECO:0000313" key="4">
    <source>
        <dbReference type="EnsemblPlants" id="Ma11_p10830.1"/>
    </source>
</evidence>
<feature type="compositionally biased region" description="Basic and acidic residues" evidence="1">
    <location>
        <begin position="1"/>
        <end position="14"/>
    </location>
</feature>
<dbReference type="CDD" id="cd06257">
    <property type="entry name" value="DnaJ"/>
    <property type="match status" value="1"/>
</dbReference>
<dbReference type="Pfam" id="PF12572">
    <property type="entry name" value="DUF3752"/>
    <property type="match status" value="1"/>
</dbReference>
<dbReference type="EnsemblPlants" id="Ma11_t10830.1">
    <property type="protein sequence ID" value="Ma11_p10830.1"/>
    <property type="gene ID" value="Ma11_g10830"/>
</dbReference>
<dbReference type="InterPro" id="IPR018253">
    <property type="entry name" value="DnaJ_domain_CS"/>
</dbReference>
<feature type="compositionally biased region" description="Basic residues" evidence="1">
    <location>
        <begin position="35"/>
        <end position="64"/>
    </location>
</feature>
<dbReference type="PRINTS" id="PR00625">
    <property type="entry name" value="JDOMAIN"/>
</dbReference>
<reference evidence="4" key="2">
    <citation type="submission" date="2021-05" db="UniProtKB">
        <authorList>
            <consortium name="EnsemblPlants"/>
        </authorList>
    </citation>
    <scope>IDENTIFICATION</scope>
    <source>
        <strain evidence="4">subsp. malaccensis</strain>
    </source>
</reference>
<dbReference type="SMART" id="SM00271">
    <property type="entry name" value="DnaJ"/>
    <property type="match status" value="1"/>
</dbReference>
<dbReference type="PANTHER" id="PTHR47422">
    <property type="entry name" value="DNAJ HEAT SHOCK N-TERMINAL DOMAIN-CONTAINING PROTEIN"/>
    <property type="match status" value="1"/>
</dbReference>
<organism evidence="4 5">
    <name type="scientific">Musa acuminata subsp. malaccensis</name>
    <name type="common">Wild banana</name>
    <name type="synonym">Musa malaccensis</name>
    <dbReference type="NCBI Taxonomy" id="214687"/>
    <lineage>
        <taxon>Eukaryota</taxon>
        <taxon>Viridiplantae</taxon>
        <taxon>Streptophyta</taxon>
        <taxon>Embryophyta</taxon>
        <taxon>Tracheophyta</taxon>
        <taxon>Spermatophyta</taxon>
        <taxon>Magnoliopsida</taxon>
        <taxon>Liliopsida</taxon>
        <taxon>Zingiberales</taxon>
        <taxon>Musaceae</taxon>
        <taxon>Musa</taxon>
    </lineage>
</organism>
<keyword evidence="5" id="KW-1185">Reference proteome</keyword>
<proteinExistence type="predicted"/>
<feature type="compositionally biased region" description="Basic and acidic residues" evidence="1">
    <location>
        <begin position="447"/>
        <end position="456"/>
    </location>
</feature>
<dbReference type="PROSITE" id="PS50076">
    <property type="entry name" value="DNAJ_2"/>
    <property type="match status" value="1"/>
</dbReference>
<dbReference type="PROSITE" id="PS00636">
    <property type="entry name" value="DNAJ_1"/>
    <property type="match status" value="1"/>
</dbReference>
<protein>
    <submittedName>
        <fullName evidence="3">(wild Malaysian banana) hypothetical protein</fullName>
    </submittedName>
</protein>
<evidence type="ECO:0000259" key="2">
    <source>
        <dbReference type="PROSITE" id="PS50076"/>
    </source>
</evidence>
<sequence>MGRDRLTSERHRSPDSSSSSSPSSSSSSHGESSDRRKRKIKKERSRSSRHKESRRRKSSRHSRSSKADSRTRENEEERRERRRHKRKSERRRRLSGREYDDDEGDDSDYSRSSSSSGDDPEPRSLKPESIVRLFLRKFPNAADDLKQLLQMVDSGQGVDVGGISDRSLVRILKKLFQSLRLKRNNGVYLLPPKGIPTLDIVGMTLLSHLKSRDNLCSMSEACDSQQPSLSDHIHKKDKADSNDAKLDEAQENHELPTPGRRRLIGPEMPSHELLAAAAELMEAESLLREAHLEIDNDMLIGPPPPAMVAEAASANEAERFEEVARIVGADVDKPYDILGVNWKMSSDNIKKRYWKLSLMVHPDKCSHPQAHQAFVLLNQAFNDLQDPDKRKNIDEKIKLKEEEEKMKVELQALREAAQWRKLQGISIDGDDELLAMPKEAPKRDEWMTTLPPERKPGMSMQSTSFSRTTKEGRGDTSIWTDSPLDKAQQAKQNYLEAYNKAKALGDVEDERKRMSRDAELVDKYNASKRSVSLVQKHREESSRPRKKVKQPEKEEWEGMHPWKPWDREKDLTAGRKKVNFDSENMAQGLASRFSSGNIQRNFL</sequence>
<dbReference type="OMA" id="NLDSENM"/>
<dbReference type="Gene3D" id="1.10.287.110">
    <property type="entry name" value="DnaJ domain"/>
    <property type="match status" value="1"/>
</dbReference>